<dbReference type="PANTHER" id="PTHR43342">
    <property type="entry name" value="NADH-QUINONE OXIDOREDUCTASE, E SUBUNIT"/>
    <property type="match status" value="1"/>
</dbReference>
<evidence type="ECO:0000256" key="3">
    <source>
        <dbReference type="ARBA" id="ARBA00022723"/>
    </source>
</evidence>
<keyword evidence="3 7" id="KW-0479">Metal-binding</keyword>
<dbReference type="EMBL" id="SMCQ01000031">
    <property type="protein sequence ID" value="TCV91506.1"/>
    <property type="molecule type" value="Genomic_DNA"/>
</dbReference>
<keyword evidence="9" id="KW-1185">Reference proteome</keyword>
<organism evidence="8 9">
    <name type="scientific">Longibaculum muris</name>
    <dbReference type="NCBI Taxonomy" id="1796628"/>
    <lineage>
        <taxon>Bacteria</taxon>
        <taxon>Bacillati</taxon>
        <taxon>Bacillota</taxon>
        <taxon>Erysipelotrichia</taxon>
        <taxon>Erysipelotrichales</taxon>
        <taxon>Coprobacillaceae</taxon>
        <taxon>Longibaculum</taxon>
    </lineage>
</organism>
<dbReference type="GO" id="GO:0051537">
    <property type="term" value="F:2 iron, 2 sulfur cluster binding"/>
    <property type="evidence" value="ECO:0007669"/>
    <property type="project" value="UniProtKB-KW"/>
</dbReference>
<dbReference type="InterPro" id="IPR041921">
    <property type="entry name" value="NuoE_N"/>
</dbReference>
<dbReference type="RefSeq" id="WP_066450564.1">
    <property type="nucleotide sequence ID" value="NZ_CAUWFI010000001.1"/>
</dbReference>
<protein>
    <submittedName>
        <fullName evidence="8">NADH-quinone oxidoreductase subunit E/NADP-reducing hydrogenase subunit HndA</fullName>
    </submittedName>
</protein>
<dbReference type="AlphaFoldDB" id="A0A4R3YH27"/>
<accession>A0A4R3YH27</accession>
<evidence type="ECO:0000256" key="1">
    <source>
        <dbReference type="ARBA" id="ARBA00010643"/>
    </source>
</evidence>
<comment type="caution">
    <text evidence="8">The sequence shown here is derived from an EMBL/GenBank/DDBJ whole genome shotgun (WGS) entry which is preliminary data.</text>
</comment>
<proteinExistence type="inferred from homology"/>
<evidence type="ECO:0000313" key="8">
    <source>
        <dbReference type="EMBL" id="TCV91506.1"/>
    </source>
</evidence>
<keyword evidence="5 7" id="KW-0411">Iron-sulfur</keyword>
<dbReference type="InterPro" id="IPR002023">
    <property type="entry name" value="NuoE-like"/>
</dbReference>
<evidence type="ECO:0000256" key="4">
    <source>
        <dbReference type="ARBA" id="ARBA00023004"/>
    </source>
</evidence>
<feature type="binding site" evidence="7">
    <location>
        <position position="123"/>
    </location>
    <ligand>
        <name>[2Fe-2S] cluster</name>
        <dbReference type="ChEBI" id="CHEBI:190135"/>
    </ligand>
</feature>
<comment type="similarity">
    <text evidence="1">Belongs to the complex I 24 kDa subunit family.</text>
</comment>
<dbReference type="GO" id="GO:0046872">
    <property type="term" value="F:metal ion binding"/>
    <property type="evidence" value="ECO:0007669"/>
    <property type="project" value="UniProtKB-KW"/>
</dbReference>
<gene>
    <name evidence="8" type="ORF">EDD60_1311</name>
</gene>
<feature type="binding site" evidence="7">
    <location>
        <position position="127"/>
    </location>
    <ligand>
        <name>[2Fe-2S] cluster</name>
        <dbReference type="ChEBI" id="CHEBI:190135"/>
    </ligand>
</feature>
<dbReference type="GeneID" id="98916649"/>
<dbReference type="InterPro" id="IPR036249">
    <property type="entry name" value="Thioredoxin-like_sf"/>
</dbReference>
<feature type="binding site" evidence="7">
    <location>
        <position position="87"/>
    </location>
    <ligand>
        <name>[2Fe-2S] cluster</name>
        <dbReference type="ChEBI" id="CHEBI:190135"/>
    </ligand>
</feature>
<evidence type="ECO:0000256" key="7">
    <source>
        <dbReference type="PIRSR" id="PIRSR000216-1"/>
    </source>
</evidence>
<name>A0A4R3YH27_9FIRM</name>
<evidence type="ECO:0000256" key="6">
    <source>
        <dbReference type="ARBA" id="ARBA00034078"/>
    </source>
</evidence>
<dbReference type="Proteomes" id="UP000295515">
    <property type="component" value="Unassembled WGS sequence"/>
</dbReference>
<evidence type="ECO:0000256" key="2">
    <source>
        <dbReference type="ARBA" id="ARBA00022714"/>
    </source>
</evidence>
<dbReference type="InterPro" id="IPR028431">
    <property type="entry name" value="NADP_DH_HndA-like"/>
</dbReference>
<dbReference type="Gene3D" id="3.40.30.10">
    <property type="entry name" value="Glutaredoxin"/>
    <property type="match status" value="1"/>
</dbReference>
<comment type="cofactor">
    <cofactor evidence="6">
        <name>[2Fe-2S] cluster</name>
        <dbReference type="ChEBI" id="CHEBI:190135"/>
    </cofactor>
</comment>
<dbReference type="Gene3D" id="1.10.10.1590">
    <property type="entry name" value="NADH-quinone oxidoreductase subunit E"/>
    <property type="match status" value="1"/>
</dbReference>
<dbReference type="SUPFAM" id="SSF52833">
    <property type="entry name" value="Thioredoxin-like"/>
    <property type="match status" value="1"/>
</dbReference>
<dbReference type="PANTHER" id="PTHR43342:SF2">
    <property type="entry name" value="POTENTIAL NAD-REDUCING HYDROGENASE SUBUNIT"/>
    <property type="match status" value="1"/>
</dbReference>
<keyword evidence="2 7" id="KW-0001">2Fe-2S</keyword>
<dbReference type="GO" id="GO:0016491">
    <property type="term" value="F:oxidoreductase activity"/>
    <property type="evidence" value="ECO:0007669"/>
    <property type="project" value="InterPro"/>
</dbReference>
<comment type="cofactor">
    <cofactor evidence="7">
        <name>[2Fe-2S] cluster</name>
        <dbReference type="ChEBI" id="CHEBI:190135"/>
    </cofactor>
    <text evidence="7">Binds 1 [2Fe-2S] cluster.</text>
</comment>
<feature type="binding site" evidence="7">
    <location>
        <position position="82"/>
    </location>
    <ligand>
        <name>[2Fe-2S] cluster</name>
        <dbReference type="ChEBI" id="CHEBI:190135"/>
    </ligand>
</feature>
<dbReference type="Pfam" id="PF01257">
    <property type="entry name" value="2Fe-2S_thioredx"/>
    <property type="match status" value="1"/>
</dbReference>
<dbReference type="InterPro" id="IPR042128">
    <property type="entry name" value="NuoE_dom"/>
</dbReference>
<sequence>MKKLNQKSLDFIDDTIYKHKDEKGPTKLILHEIQRELGYIPFEAMERMSEVLQIPISKIYGVVTFYSQFTTEPKGKHVISVCLGTACYVNGSQTILDLLVEMTGAPVNGTSADGIFSIDATRCVGACGLAPVVSVDGTVFGCTKQLEDLKMLVLNYKKEEAPA</sequence>
<keyword evidence="4 7" id="KW-0408">Iron</keyword>
<dbReference type="CDD" id="cd03064">
    <property type="entry name" value="TRX_Fd_NuoE"/>
    <property type="match status" value="1"/>
</dbReference>
<dbReference type="PIRSF" id="PIRSF000216">
    <property type="entry name" value="NADH_DH_24kDa"/>
    <property type="match status" value="1"/>
</dbReference>
<evidence type="ECO:0000313" key="9">
    <source>
        <dbReference type="Proteomes" id="UP000295515"/>
    </source>
</evidence>
<reference evidence="8 9" key="1">
    <citation type="submission" date="2019-03" db="EMBL/GenBank/DDBJ databases">
        <title>Genomic Encyclopedia of Type Strains, Phase IV (KMG-IV): sequencing the most valuable type-strain genomes for metagenomic binning, comparative biology and taxonomic classification.</title>
        <authorList>
            <person name="Goeker M."/>
        </authorList>
    </citation>
    <scope>NUCLEOTIDE SEQUENCE [LARGE SCALE GENOMIC DNA]</scope>
    <source>
        <strain evidence="8 9">DSM 29487</strain>
    </source>
</reference>
<evidence type="ECO:0000256" key="5">
    <source>
        <dbReference type="ARBA" id="ARBA00023014"/>
    </source>
</evidence>